<evidence type="ECO:0000313" key="2">
    <source>
        <dbReference type="EMBL" id="MEA5457292.1"/>
    </source>
</evidence>
<evidence type="ECO:0000256" key="1">
    <source>
        <dbReference type="SAM" id="MobiDB-lite"/>
    </source>
</evidence>
<keyword evidence="3" id="KW-1185">Reference proteome</keyword>
<proteinExistence type="predicted"/>
<organism evidence="2 3">
    <name type="scientific">Sinomonas terricola</name>
    <dbReference type="NCBI Taxonomy" id="3110330"/>
    <lineage>
        <taxon>Bacteria</taxon>
        <taxon>Bacillati</taxon>
        <taxon>Actinomycetota</taxon>
        <taxon>Actinomycetes</taxon>
        <taxon>Micrococcales</taxon>
        <taxon>Micrococcaceae</taxon>
        <taxon>Sinomonas</taxon>
    </lineage>
</organism>
<accession>A0ABU5TC71</accession>
<evidence type="ECO:0000313" key="3">
    <source>
        <dbReference type="Proteomes" id="UP001304769"/>
    </source>
</evidence>
<feature type="region of interest" description="Disordered" evidence="1">
    <location>
        <begin position="1"/>
        <end position="50"/>
    </location>
</feature>
<gene>
    <name evidence="2" type="ORF">SPF06_21455</name>
</gene>
<dbReference type="EMBL" id="JAYGGQ010000026">
    <property type="protein sequence ID" value="MEA5457292.1"/>
    <property type="molecule type" value="Genomic_DNA"/>
</dbReference>
<feature type="compositionally biased region" description="Low complexity" evidence="1">
    <location>
        <begin position="41"/>
        <end position="50"/>
    </location>
</feature>
<sequence length="191" mass="20832">MAENKLSPLGGLKRRAQLRPESSGAAEPAPVAADRPREEPAPAAEPAPSAVQLAAVPDPVEPNAPTVGEEQHTGNITLRIPTDLMRWLEAHHRESKVSYPNILLNAVSWAHPRMAELFAQTESPVPEGDLFGRPATIPTLRRGEAEYDTKAMKLRPEHLAVIDGLAAKWTHKNRTQLLTVSLKAYRDSLPG</sequence>
<reference evidence="2 3" key="1">
    <citation type="submission" date="2023-12" db="EMBL/GenBank/DDBJ databases">
        <title>Sinomonas terricola sp. nov, isolated from litchi orchard soil in Guangdong, PR China.</title>
        <authorList>
            <person name="Jiaxin W."/>
            <person name="Yang Z."/>
            <person name="Honghui Z."/>
        </authorList>
    </citation>
    <scope>NUCLEOTIDE SEQUENCE [LARGE SCALE GENOMIC DNA]</scope>
    <source>
        <strain evidence="2 3">JGH33</strain>
    </source>
</reference>
<feature type="compositionally biased region" description="Low complexity" evidence="1">
    <location>
        <begin position="19"/>
        <end position="33"/>
    </location>
</feature>
<protein>
    <submittedName>
        <fullName evidence="2">Uncharacterized protein</fullName>
    </submittedName>
</protein>
<dbReference type="Proteomes" id="UP001304769">
    <property type="component" value="Unassembled WGS sequence"/>
</dbReference>
<dbReference type="RefSeq" id="WP_323281204.1">
    <property type="nucleotide sequence ID" value="NZ_JAYGGQ010000026.1"/>
</dbReference>
<name>A0ABU5TC71_9MICC</name>
<comment type="caution">
    <text evidence="2">The sequence shown here is derived from an EMBL/GenBank/DDBJ whole genome shotgun (WGS) entry which is preliminary data.</text>
</comment>